<accession>A0ABM9EQ09</accession>
<evidence type="ECO:0000313" key="2">
    <source>
        <dbReference type="EMBL" id="CAH2714716.1"/>
    </source>
</evidence>
<dbReference type="InterPro" id="IPR006076">
    <property type="entry name" value="FAD-dep_OxRdtase"/>
</dbReference>
<organism evidence="2 3">
    <name type="scientific">Neobacillus rhizosphaerae</name>
    <dbReference type="NCBI Taxonomy" id="2880965"/>
    <lineage>
        <taxon>Bacteria</taxon>
        <taxon>Bacillati</taxon>
        <taxon>Bacillota</taxon>
        <taxon>Bacilli</taxon>
        <taxon>Bacillales</taxon>
        <taxon>Bacillaceae</taxon>
        <taxon>Neobacillus</taxon>
    </lineage>
</organism>
<feature type="domain" description="FAD dependent oxidoreductase" evidence="1">
    <location>
        <begin position="30"/>
        <end position="383"/>
    </location>
</feature>
<dbReference type="Gene3D" id="3.30.9.10">
    <property type="entry name" value="D-Amino Acid Oxidase, subunit A, domain 2"/>
    <property type="match status" value="1"/>
</dbReference>
<proteinExistence type="predicted"/>
<gene>
    <name evidence="2" type="primary">puuB_2</name>
    <name evidence="2" type="ORF">BACCIP111895_01892</name>
</gene>
<sequence>MNLHSGKFYWQTTLPNPPAYPVLEENINCDVLIIGGGCSGAHCANFLSDTDLKVVVIDKRKIGTGSTCVNTALIQYLGDKMLFELVNSFGEDAAILHTKLCEEAINDIEKASLTSDIDTEFKRRDSLYYASDHEGNEKLKKEFYFLQKHDFKVDWLTKEQIRKRYSFEKESALYIYNDGEINPFKYTHGLLLHAQKKGIQIFENTKISGKKLQKKVATFYTENGYSIQARYVIIAAGYEGLEFKREKNSVISSTYAVVTNPVDDFTNWYKQTLIWETARPYIYMRTTQDHRIIIGGLDVNTTYPEDRDAKIIHKKEQLIEEFNHLFPNIVVYPEFYLGAFYGGTHDGLPIIGEYEEFPNCYFLFAYGDNGLVYSNALAKIMRDVLVNGSHPAMDLYHQTRS</sequence>
<dbReference type="RefSeq" id="WP_248735025.1">
    <property type="nucleotide sequence ID" value="NZ_CALBWS010000009.1"/>
</dbReference>
<keyword evidence="3" id="KW-1185">Reference proteome</keyword>
<dbReference type="SUPFAM" id="SSF51905">
    <property type="entry name" value="FAD/NAD(P)-binding domain"/>
    <property type="match status" value="1"/>
</dbReference>
<dbReference type="GO" id="GO:0016491">
    <property type="term" value="F:oxidoreductase activity"/>
    <property type="evidence" value="ECO:0007669"/>
    <property type="project" value="UniProtKB-KW"/>
</dbReference>
<reference evidence="2" key="1">
    <citation type="submission" date="2022-04" db="EMBL/GenBank/DDBJ databases">
        <authorList>
            <person name="Criscuolo A."/>
        </authorList>
    </citation>
    <scope>NUCLEOTIDE SEQUENCE</scope>
    <source>
        <strain evidence="2">CIP111895</strain>
    </source>
</reference>
<dbReference type="EMBL" id="CALBWS010000009">
    <property type="protein sequence ID" value="CAH2714716.1"/>
    <property type="molecule type" value="Genomic_DNA"/>
</dbReference>
<name>A0ABM9EQ09_9BACI</name>
<dbReference type="PANTHER" id="PTHR13847:SF201">
    <property type="entry name" value="PUTATIBE OXIDOREDUCTASE"/>
    <property type="match status" value="1"/>
</dbReference>
<evidence type="ECO:0000313" key="3">
    <source>
        <dbReference type="Proteomes" id="UP000838308"/>
    </source>
</evidence>
<dbReference type="Pfam" id="PF01266">
    <property type="entry name" value="DAO"/>
    <property type="match status" value="1"/>
</dbReference>
<dbReference type="InterPro" id="IPR036188">
    <property type="entry name" value="FAD/NAD-bd_sf"/>
</dbReference>
<evidence type="ECO:0000259" key="1">
    <source>
        <dbReference type="Pfam" id="PF01266"/>
    </source>
</evidence>
<protein>
    <submittedName>
        <fullName evidence="2">Gamma-glutamylputrescine oxidoreductase</fullName>
        <ecNumber evidence="2">1.4.3.-</ecNumber>
    </submittedName>
</protein>
<keyword evidence="2" id="KW-0560">Oxidoreductase</keyword>
<dbReference type="Gene3D" id="3.50.50.60">
    <property type="entry name" value="FAD/NAD(P)-binding domain"/>
    <property type="match status" value="1"/>
</dbReference>
<dbReference type="EC" id="1.4.3.-" evidence="2"/>
<dbReference type="PANTHER" id="PTHR13847">
    <property type="entry name" value="SARCOSINE DEHYDROGENASE-RELATED"/>
    <property type="match status" value="1"/>
</dbReference>
<comment type="caution">
    <text evidence="2">The sequence shown here is derived from an EMBL/GenBank/DDBJ whole genome shotgun (WGS) entry which is preliminary data.</text>
</comment>
<dbReference type="Proteomes" id="UP000838308">
    <property type="component" value="Unassembled WGS sequence"/>
</dbReference>